<comment type="similarity">
    <text evidence="1">Belongs to the carbohydrate kinase PfkB family.</text>
</comment>
<evidence type="ECO:0000259" key="4">
    <source>
        <dbReference type="Pfam" id="PF00294"/>
    </source>
</evidence>
<organism evidence="5">
    <name type="scientific">hydrocarbon metagenome</name>
    <dbReference type="NCBI Taxonomy" id="938273"/>
    <lineage>
        <taxon>unclassified sequences</taxon>
        <taxon>metagenomes</taxon>
        <taxon>ecological metagenomes</taxon>
    </lineage>
</organism>
<dbReference type="InterPro" id="IPR029056">
    <property type="entry name" value="Ribokinase-like"/>
</dbReference>
<dbReference type="Gene3D" id="3.40.1190.20">
    <property type="match status" value="1"/>
</dbReference>
<evidence type="ECO:0000256" key="2">
    <source>
        <dbReference type="ARBA" id="ARBA00022679"/>
    </source>
</evidence>
<name>A0A0W8FWN3_9ZZZZ</name>
<keyword evidence="2 5" id="KW-0808">Transferase</keyword>
<dbReference type="EMBL" id="LNQE01000715">
    <property type="protein sequence ID" value="KUG25323.1"/>
    <property type="molecule type" value="Genomic_DNA"/>
</dbReference>
<dbReference type="PANTHER" id="PTHR43085">
    <property type="entry name" value="HEXOKINASE FAMILY MEMBER"/>
    <property type="match status" value="1"/>
</dbReference>
<dbReference type="GO" id="GO:0008865">
    <property type="term" value="F:fructokinase activity"/>
    <property type="evidence" value="ECO:0007669"/>
    <property type="project" value="UniProtKB-EC"/>
</dbReference>
<keyword evidence="3 5" id="KW-0418">Kinase</keyword>
<dbReference type="EC" id="2.7.1.4" evidence="5"/>
<comment type="caution">
    <text evidence="5">The sequence shown here is derived from an EMBL/GenBank/DDBJ whole genome shotgun (WGS) entry which is preliminary data.</text>
</comment>
<dbReference type="PANTHER" id="PTHR43085:SF57">
    <property type="entry name" value="CARBOHYDRATE KINASE PFKB DOMAIN-CONTAINING PROTEIN"/>
    <property type="match status" value="1"/>
</dbReference>
<dbReference type="AlphaFoldDB" id="A0A0W8FWN3"/>
<evidence type="ECO:0000313" key="5">
    <source>
        <dbReference type="EMBL" id="KUG25323.1"/>
    </source>
</evidence>
<dbReference type="InterPro" id="IPR011611">
    <property type="entry name" value="PfkB_dom"/>
</dbReference>
<dbReference type="InterPro" id="IPR050306">
    <property type="entry name" value="PfkB_Carbo_kinase"/>
</dbReference>
<accession>A0A0W8FWN3</accession>
<feature type="domain" description="Carbohydrate kinase PfkB" evidence="4">
    <location>
        <begin position="15"/>
        <end position="280"/>
    </location>
</feature>
<proteinExistence type="inferred from homology"/>
<evidence type="ECO:0000256" key="1">
    <source>
        <dbReference type="ARBA" id="ARBA00010688"/>
    </source>
</evidence>
<gene>
    <name evidence="5" type="ORF">ASZ90_004850</name>
</gene>
<dbReference type="CDD" id="cd01167">
    <property type="entry name" value="bac_FRK"/>
    <property type="match status" value="1"/>
</dbReference>
<sequence length="297" mass="33953">MKLKITAIGEILFDVYTTQKKLGGAPFNFIYHVWKLTNDGKFISRIGNDNEGKEIIEFLEKQQFDTNFIQIDDSVNTGEVNVQLDENKIPTFEIIENRAYDFIEHRPELDELIKKSDLLYFGTLAQRNETSRNTIIKLTQNAKKVFCDINIRQNFYTKEIIHKSLDTSSAVKLNADELALINDLLIGNDYELKKTAYEIIEKYNLELFCVTLGSEGSYLFKGNEESFHKTEVNNIVDTVGAGDAYAAMMSLGYLMNWEIEKTNKLASEFAAEICTIKGAVPADDNIYNNFIEKIKND</sequence>
<evidence type="ECO:0000256" key="3">
    <source>
        <dbReference type="ARBA" id="ARBA00022777"/>
    </source>
</evidence>
<dbReference type="SUPFAM" id="SSF53613">
    <property type="entry name" value="Ribokinase-like"/>
    <property type="match status" value="1"/>
</dbReference>
<dbReference type="Pfam" id="PF00294">
    <property type="entry name" value="PfkB"/>
    <property type="match status" value="1"/>
</dbReference>
<protein>
    <submittedName>
        <fullName evidence="5">Fructokinase</fullName>
        <ecNumber evidence="5">2.7.1.4</ecNumber>
    </submittedName>
</protein>
<reference evidence="5" key="1">
    <citation type="journal article" date="2015" name="Proc. Natl. Acad. Sci. U.S.A.">
        <title>Networks of energetic and metabolic interactions define dynamics in microbial communities.</title>
        <authorList>
            <person name="Embree M."/>
            <person name="Liu J.K."/>
            <person name="Al-Bassam M.M."/>
            <person name="Zengler K."/>
        </authorList>
    </citation>
    <scope>NUCLEOTIDE SEQUENCE</scope>
</reference>